<dbReference type="STRING" id="82633.GCA_000974605_02414"/>
<organism evidence="14 15">
    <name type="scientific">Cupriavidus pauculus</name>
    <dbReference type="NCBI Taxonomy" id="82633"/>
    <lineage>
        <taxon>Bacteria</taxon>
        <taxon>Pseudomonadati</taxon>
        <taxon>Pseudomonadota</taxon>
        <taxon>Betaproteobacteria</taxon>
        <taxon>Burkholderiales</taxon>
        <taxon>Burkholderiaceae</taxon>
        <taxon>Cupriavidus</taxon>
    </lineage>
</organism>
<evidence type="ECO:0000256" key="3">
    <source>
        <dbReference type="ARBA" id="ARBA00022475"/>
    </source>
</evidence>
<accession>A0A2N5C5C4</accession>
<dbReference type="PANTHER" id="PTHR28259">
    <property type="entry name" value="FLUORIDE EXPORT PROTEIN 1-RELATED"/>
    <property type="match status" value="1"/>
</dbReference>
<dbReference type="InterPro" id="IPR003691">
    <property type="entry name" value="FluC"/>
</dbReference>
<feature type="binding site" evidence="13">
    <location>
        <position position="79"/>
    </location>
    <ligand>
        <name>Na(+)</name>
        <dbReference type="ChEBI" id="CHEBI:29101"/>
        <note>structural</note>
    </ligand>
</feature>
<comment type="caution">
    <text evidence="14">The sequence shown here is derived from an EMBL/GenBank/DDBJ whole genome shotgun (WGS) entry which is preliminary data.</text>
</comment>
<evidence type="ECO:0000256" key="8">
    <source>
        <dbReference type="ARBA" id="ARBA00023065"/>
    </source>
</evidence>
<keyword evidence="5 13" id="KW-0812">Transmembrane</keyword>
<dbReference type="EMBL" id="PJRP01000018">
    <property type="protein sequence ID" value="PLP97390.1"/>
    <property type="molecule type" value="Genomic_DNA"/>
</dbReference>
<proteinExistence type="inferred from homology"/>
<dbReference type="Proteomes" id="UP000234341">
    <property type="component" value="Unassembled WGS sequence"/>
</dbReference>
<dbReference type="NCBIfam" id="NF010792">
    <property type="entry name" value="PRK14196.1"/>
    <property type="match status" value="1"/>
</dbReference>
<dbReference type="GO" id="GO:0005886">
    <property type="term" value="C:plasma membrane"/>
    <property type="evidence" value="ECO:0007669"/>
    <property type="project" value="UniProtKB-SubCell"/>
</dbReference>
<feature type="transmembrane region" description="Helical" evidence="13">
    <location>
        <begin position="38"/>
        <end position="56"/>
    </location>
</feature>
<evidence type="ECO:0000313" key="14">
    <source>
        <dbReference type="EMBL" id="PLP97390.1"/>
    </source>
</evidence>
<keyword evidence="10 13" id="KW-0407">Ion channel</keyword>
<protein>
    <recommendedName>
        <fullName evidence="13">Fluoride-specific ion channel FluC</fullName>
    </recommendedName>
</protein>
<evidence type="ECO:0000256" key="1">
    <source>
        <dbReference type="ARBA" id="ARBA00004651"/>
    </source>
</evidence>
<sequence>MGPMGFLAVGAGAAVGAWLRWAFSVMWNAANPALPYGTLASNLVGGYLIGLAVAFFDTHPSLPPEWRLLAVTGFLGGLTTFSTFSSEVIGNLLAGDYRWALAHLATHLGGSLLLTALGIWTYRTLS</sequence>
<evidence type="ECO:0000256" key="2">
    <source>
        <dbReference type="ARBA" id="ARBA00022448"/>
    </source>
</evidence>
<comment type="similarity">
    <text evidence="11 13">Belongs to the fluoride channel Fluc/FEX (TC 1.A.43) family.</text>
</comment>
<evidence type="ECO:0000256" key="12">
    <source>
        <dbReference type="ARBA" id="ARBA00035585"/>
    </source>
</evidence>
<keyword evidence="13" id="KW-0479">Metal-binding</keyword>
<comment type="function">
    <text evidence="13">Fluoride-specific ion channel. Important for reducing fluoride concentration in the cell, thus reducing its toxicity.</text>
</comment>
<dbReference type="GO" id="GO:0140114">
    <property type="term" value="P:cellular detoxification of fluoride"/>
    <property type="evidence" value="ECO:0007669"/>
    <property type="project" value="UniProtKB-UniRule"/>
</dbReference>
<keyword evidence="3 13" id="KW-1003">Cell membrane</keyword>
<reference evidence="14 15" key="1">
    <citation type="submission" date="2017-12" db="EMBL/GenBank/DDBJ databases">
        <title>Genome sequence of the active heterotrophic nitrifier-denitrifier, Cupriavidus pauculus UM1.</title>
        <authorList>
            <person name="Putonti C."/>
            <person name="Castignetti D."/>
        </authorList>
    </citation>
    <scope>NUCLEOTIDE SEQUENCE [LARGE SCALE GENOMIC DNA]</scope>
    <source>
        <strain evidence="14 15">UM1</strain>
    </source>
</reference>
<keyword evidence="2 13" id="KW-0813">Transport</keyword>
<evidence type="ECO:0000256" key="6">
    <source>
        <dbReference type="ARBA" id="ARBA00022989"/>
    </source>
</evidence>
<dbReference type="RefSeq" id="WP_101684677.1">
    <property type="nucleotide sequence ID" value="NZ_PJRP01000018.1"/>
</dbReference>
<dbReference type="HAMAP" id="MF_00454">
    <property type="entry name" value="FluC"/>
    <property type="match status" value="1"/>
</dbReference>
<feature type="binding site" evidence="13">
    <location>
        <position position="76"/>
    </location>
    <ligand>
        <name>Na(+)</name>
        <dbReference type="ChEBI" id="CHEBI:29101"/>
        <note>structural</note>
    </ligand>
</feature>
<keyword evidence="9 13" id="KW-0472">Membrane</keyword>
<dbReference type="AlphaFoldDB" id="A0A2N5C5C4"/>
<dbReference type="NCBIfam" id="TIGR00494">
    <property type="entry name" value="crcB"/>
    <property type="match status" value="1"/>
</dbReference>
<evidence type="ECO:0000256" key="7">
    <source>
        <dbReference type="ARBA" id="ARBA00023053"/>
    </source>
</evidence>
<dbReference type="PANTHER" id="PTHR28259:SF1">
    <property type="entry name" value="FLUORIDE EXPORT PROTEIN 1-RELATED"/>
    <property type="match status" value="1"/>
</dbReference>
<keyword evidence="6 13" id="KW-1133">Transmembrane helix</keyword>
<evidence type="ECO:0000256" key="13">
    <source>
        <dbReference type="HAMAP-Rule" id="MF_00454"/>
    </source>
</evidence>
<gene>
    <name evidence="13" type="primary">fluC</name>
    <name evidence="13" type="synonym">crcB</name>
    <name evidence="14" type="ORF">CYJ10_27920</name>
</gene>
<dbReference type="OrthoDB" id="9806299at2"/>
<comment type="catalytic activity">
    <reaction evidence="12">
        <text>fluoride(in) = fluoride(out)</text>
        <dbReference type="Rhea" id="RHEA:76159"/>
        <dbReference type="ChEBI" id="CHEBI:17051"/>
    </reaction>
    <physiologicalReaction direction="left-to-right" evidence="12">
        <dbReference type="Rhea" id="RHEA:76160"/>
    </physiologicalReaction>
</comment>
<dbReference type="Pfam" id="PF02537">
    <property type="entry name" value="CRCB"/>
    <property type="match status" value="1"/>
</dbReference>
<dbReference type="GO" id="GO:0046872">
    <property type="term" value="F:metal ion binding"/>
    <property type="evidence" value="ECO:0007669"/>
    <property type="project" value="UniProtKB-KW"/>
</dbReference>
<evidence type="ECO:0000256" key="10">
    <source>
        <dbReference type="ARBA" id="ARBA00023303"/>
    </source>
</evidence>
<feature type="transmembrane region" description="Helical" evidence="13">
    <location>
        <begin position="100"/>
        <end position="122"/>
    </location>
</feature>
<keyword evidence="4" id="KW-0997">Cell inner membrane</keyword>
<evidence type="ECO:0000256" key="11">
    <source>
        <dbReference type="ARBA" id="ARBA00035120"/>
    </source>
</evidence>
<comment type="activity regulation">
    <text evidence="13">Na(+) is not transported, but it plays an essential structural role and its presence is essential for fluoride channel function.</text>
</comment>
<keyword evidence="7 13" id="KW-0915">Sodium</keyword>
<dbReference type="GO" id="GO:0062054">
    <property type="term" value="F:fluoride channel activity"/>
    <property type="evidence" value="ECO:0007669"/>
    <property type="project" value="UniProtKB-UniRule"/>
</dbReference>
<evidence type="ECO:0000256" key="4">
    <source>
        <dbReference type="ARBA" id="ARBA00022519"/>
    </source>
</evidence>
<evidence type="ECO:0000313" key="15">
    <source>
        <dbReference type="Proteomes" id="UP000234341"/>
    </source>
</evidence>
<comment type="subcellular location">
    <subcellularLocation>
        <location evidence="1 13">Cell membrane</location>
        <topology evidence="1 13">Multi-pass membrane protein</topology>
    </subcellularLocation>
</comment>
<evidence type="ECO:0000256" key="5">
    <source>
        <dbReference type="ARBA" id="ARBA00022692"/>
    </source>
</evidence>
<name>A0A2N5C5C4_9BURK</name>
<keyword evidence="8 13" id="KW-0406">Ion transport</keyword>
<evidence type="ECO:0000256" key="9">
    <source>
        <dbReference type="ARBA" id="ARBA00023136"/>
    </source>
</evidence>
<feature type="transmembrane region" description="Helical" evidence="13">
    <location>
        <begin position="68"/>
        <end position="94"/>
    </location>
</feature>